<dbReference type="EMBL" id="JOTP01000004">
    <property type="protein sequence ID" value="KEP27270.1"/>
    <property type="molecule type" value="Genomic_DNA"/>
</dbReference>
<protein>
    <recommendedName>
        <fullName evidence="3">DUF309 domain-containing protein</fullName>
    </recommendedName>
</protein>
<proteinExistence type="predicted"/>
<evidence type="ECO:0008006" key="3">
    <source>
        <dbReference type="Google" id="ProtNLM"/>
    </source>
</evidence>
<dbReference type="AlphaFoldDB" id="A0A081LDE4"/>
<evidence type="ECO:0000313" key="2">
    <source>
        <dbReference type="Proteomes" id="UP000028091"/>
    </source>
</evidence>
<gene>
    <name evidence="1" type="ORF">BA70_13125</name>
</gene>
<dbReference type="Proteomes" id="UP000028091">
    <property type="component" value="Unassembled WGS sequence"/>
</dbReference>
<dbReference type="PANTHER" id="PTHR34796:SF1">
    <property type="entry name" value="EXPRESSED PROTEIN"/>
    <property type="match status" value="1"/>
</dbReference>
<comment type="caution">
    <text evidence="1">The sequence shown here is derived from an EMBL/GenBank/DDBJ whole genome shotgun (WGS) entry which is preliminary data.</text>
</comment>
<dbReference type="Gene3D" id="1.10.3450.10">
    <property type="entry name" value="TTHA0068-like"/>
    <property type="match status" value="1"/>
</dbReference>
<dbReference type="RefSeq" id="WP_034318788.1">
    <property type="nucleotide sequence ID" value="NZ_JOTP01000004.1"/>
</dbReference>
<dbReference type="PANTHER" id="PTHR34796">
    <property type="entry name" value="EXPRESSED PROTEIN"/>
    <property type="match status" value="1"/>
</dbReference>
<dbReference type="OrthoDB" id="165483at2"/>
<dbReference type="InterPro" id="IPR005500">
    <property type="entry name" value="DUF309"/>
</dbReference>
<keyword evidence="2" id="KW-1185">Reference proteome</keyword>
<evidence type="ECO:0000313" key="1">
    <source>
        <dbReference type="EMBL" id="KEP27270.1"/>
    </source>
</evidence>
<dbReference type="eggNOG" id="COG1547">
    <property type="taxonomic scope" value="Bacteria"/>
</dbReference>
<accession>A0A081LDE4</accession>
<reference evidence="1 2" key="1">
    <citation type="submission" date="2012-09" db="EMBL/GenBank/DDBJ databases">
        <title>Genome Sequence of Bacillus sp. DW5-4.</title>
        <authorList>
            <person name="Lai Q."/>
            <person name="Liu Y."/>
            <person name="Shao Z."/>
        </authorList>
    </citation>
    <scope>NUCLEOTIDE SEQUENCE [LARGE SCALE GENOMIC DNA]</scope>
    <source>
        <strain evidence="1 2">DW5-4</strain>
    </source>
</reference>
<organism evidence="1 2">
    <name type="scientific">Bacillus zhangzhouensis</name>
    <dbReference type="NCBI Taxonomy" id="1178540"/>
    <lineage>
        <taxon>Bacteria</taxon>
        <taxon>Bacillati</taxon>
        <taxon>Bacillota</taxon>
        <taxon>Bacilli</taxon>
        <taxon>Bacillales</taxon>
        <taxon>Bacillaceae</taxon>
        <taxon>Bacillus</taxon>
    </lineage>
</organism>
<sequence length="174" mass="20603">MYPEAYVAFLHEFHTTRDYFECHEILEEYWKEDPPEQRKEYWVGLIQLAVALYHQRRGNGKGAKRLISNSLHLLEINRSVLSKLGLDDEAFILLLRTLKKKMDEDSPYESVMLPIKDQALLSLCREMAQKEGLTFGQESNLSHTFLIEKHRLRDRTDVLLEREKQIERKKSRGL</sequence>
<dbReference type="SUPFAM" id="SSF140663">
    <property type="entry name" value="TTHA0068-like"/>
    <property type="match status" value="1"/>
</dbReference>
<dbReference type="Pfam" id="PF03745">
    <property type="entry name" value="DUF309"/>
    <property type="match status" value="1"/>
</dbReference>
<dbReference type="InterPro" id="IPR023203">
    <property type="entry name" value="TTHA0068_sf"/>
</dbReference>
<name>A0A081LDE4_9BACI</name>